<dbReference type="InterPro" id="IPR021884">
    <property type="entry name" value="Ice-bd_prot"/>
</dbReference>
<keyword evidence="2 3" id="KW-0732">Signal</keyword>
<evidence type="ECO:0000256" key="2">
    <source>
        <dbReference type="ARBA" id="ARBA00022729"/>
    </source>
</evidence>
<organism evidence="4 5">
    <name type="scientific">Tolypocladium paradoxum</name>
    <dbReference type="NCBI Taxonomy" id="94208"/>
    <lineage>
        <taxon>Eukaryota</taxon>
        <taxon>Fungi</taxon>
        <taxon>Dikarya</taxon>
        <taxon>Ascomycota</taxon>
        <taxon>Pezizomycotina</taxon>
        <taxon>Sordariomycetes</taxon>
        <taxon>Hypocreomycetidae</taxon>
        <taxon>Hypocreales</taxon>
        <taxon>Ophiocordycipitaceae</taxon>
        <taxon>Tolypocladium</taxon>
    </lineage>
</organism>
<evidence type="ECO:0000313" key="5">
    <source>
        <dbReference type="Proteomes" id="UP000237481"/>
    </source>
</evidence>
<keyword evidence="5" id="KW-1185">Reference proteome</keyword>
<comment type="similarity">
    <text evidence="1">Belongs to the ice-binding protein family.</text>
</comment>
<feature type="signal peptide" evidence="3">
    <location>
        <begin position="1"/>
        <end position="19"/>
    </location>
</feature>
<proteinExistence type="inferred from homology"/>
<sequence length="315" mass="32347">MLCLRFLVSDLAFAGVINAQVDLGAALSFAVLGGTTVTNTGLSTINGNVGVAPGTTITEFPPGIITNGVIHMADTVAFQAQADATTAYNTAAGLPPNTDLTGQDLAFKTLFAGVYSFLTSAQLTGPLILDGQGDSSSIWVFQIGSNLTIASAGSMVLLNGGSPCNVFWQVGSSATVGTATTFIGNILALTSITAVSSASFNGSLYARDGAVTLDTNIINVGLTCPVVPSMMTATTATCVYSQYKCGYNLVATQGYNNAELTSAINQSGPIPPLGADQFLQVLYYCNDTKNDIVGNTFCIAGCIAMPKDDDDQCAM</sequence>
<feature type="chain" id="PRO_5015546549" description="Ice-binding protein" evidence="3">
    <location>
        <begin position="20"/>
        <end position="315"/>
    </location>
</feature>
<evidence type="ECO:0000256" key="1">
    <source>
        <dbReference type="ARBA" id="ARBA00005445"/>
    </source>
</evidence>
<dbReference type="EMBL" id="PKSG01000528">
    <property type="protein sequence ID" value="POR34354.1"/>
    <property type="molecule type" value="Genomic_DNA"/>
</dbReference>
<evidence type="ECO:0008006" key="6">
    <source>
        <dbReference type="Google" id="ProtNLM"/>
    </source>
</evidence>
<evidence type="ECO:0000313" key="4">
    <source>
        <dbReference type="EMBL" id="POR34354.1"/>
    </source>
</evidence>
<gene>
    <name evidence="4" type="ORF">TPAR_05439</name>
</gene>
<dbReference type="STRING" id="94208.A0A2S4KVZ7"/>
<comment type="caution">
    <text evidence="4">The sequence shown here is derived from an EMBL/GenBank/DDBJ whole genome shotgun (WGS) entry which is preliminary data.</text>
</comment>
<accession>A0A2S4KVZ7</accession>
<evidence type="ECO:0000256" key="3">
    <source>
        <dbReference type="SAM" id="SignalP"/>
    </source>
</evidence>
<protein>
    <recommendedName>
        <fullName evidence="6">Ice-binding protein</fullName>
    </recommendedName>
</protein>
<reference evidence="4 5" key="1">
    <citation type="submission" date="2018-01" db="EMBL/GenBank/DDBJ databases">
        <title>Harnessing the power of phylogenomics to disentangle the directionality and signatures of interkingdom host jumping in the parasitic fungal genus Tolypocladium.</title>
        <authorList>
            <person name="Quandt C.A."/>
            <person name="Patterson W."/>
            <person name="Spatafora J.W."/>
        </authorList>
    </citation>
    <scope>NUCLEOTIDE SEQUENCE [LARGE SCALE GENOMIC DNA]</scope>
    <source>
        <strain evidence="4 5">NRBC 100945</strain>
    </source>
</reference>
<dbReference type="Proteomes" id="UP000237481">
    <property type="component" value="Unassembled WGS sequence"/>
</dbReference>
<dbReference type="Pfam" id="PF11999">
    <property type="entry name" value="Ice_binding"/>
    <property type="match status" value="1"/>
</dbReference>
<name>A0A2S4KVZ7_9HYPO</name>
<dbReference type="OrthoDB" id="10264374at2759"/>
<dbReference type="AlphaFoldDB" id="A0A2S4KVZ7"/>